<evidence type="ECO:0000256" key="3">
    <source>
        <dbReference type="ARBA" id="ARBA00023125"/>
    </source>
</evidence>
<organism evidence="5 6">
    <name type="scientific">Mesobacillus subterraneus</name>
    <dbReference type="NCBI Taxonomy" id="285983"/>
    <lineage>
        <taxon>Bacteria</taxon>
        <taxon>Bacillati</taxon>
        <taxon>Bacillota</taxon>
        <taxon>Bacilli</taxon>
        <taxon>Bacillales</taxon>
        <taxon>Bacillaceae</taxon>
        <taxon>Mesobacillus</taxon>
    </lineage>
</organism>
<evidence type="ECO:0000313" key="5">
    <source>
        <dbReference type="EMBL" id="KIY23237.1"/>
    </source>
</evidence>
<dbReference type="NCBIfam" id="TIGR02698">
    <property type="entry name" value="CopY_TcrY"/>
    <property type="match status" value="1"/>
</dbReference>
<dbReference type="Gene3D" id="1.10.10.10">
    <property type="entry name" value="Winged helix-like DNA-binding domain superfamily/Winged helix DNA-binding domain"/>
    <property type="match status" value="1"/>
</dbReference>
<protein>
    <submittedName>
        <fullName evidence="5">Penicillinase repressor</fullName>
    </submittedName>
</protein>
<reference evidence="5 6" key="1">
    <citation type="submission" date="2015-01" db="EMBL/GenBank/DDBJ databases">
        <title>Draft genome sequences of the supercritical CO2 tolerant bacteria Bacillus subterraneus MITOT1 and Bacillus cereus MIT0214.</title>
        <authorList>
            <person name="Peet K.C."/>
            <person name="Thompson J.R."/>
        </authorList>
    </citation>
    <scope>NUCLEOTIDE SEQUENCE [LARGE SCALE GENOMIC DNA]</scope>
    <source>
        <strain evidence="5 6">MITOT1</strain>
    </source>
</reference>
<accession>A0A0D6ZCI2</accession>
<dbReference type="InterPro" id="IPR036388">
    <property type="entry name" value="WH-like_DNA-bd_sf"/>
</dbReference>
<dbReference type="InterPro" id="IPR005650">
    <property type="entry name" value="BlaI_family"/>
</dbReference>
<evidence type="ECO:0000313" key="6">
    <source>
        <dbReference type="Proteomes" id="UP000032512"/>
    </source>
</evidence>
<comment type="similarity">
    <text evidence="1">Belongs to the BlaI transcriptional regulatory family.</text>
</comment>
<dbReference type="Proteomes" id="UP000032512">
    <property type="component" value="Unassembled WGS sequence"/>
</dbReference>
<gene>
    <name evidence="5" type="ORF">UB32_04035</name>
</gene>
<dbReference type="GO" id="GO:0045892">
    <property type="term" value="P:negative regulation of DNA-templated transcription"/>
    <property type="evidence" value="ECO:0007669"/>
    <property type="project" value="InterPro"/>
</dbReference>
<dbReference type="OrthoDB" id="1849040at2"/>
<evidence type="ECO:0000256" key="2">
    <source>
        <dbReference type="ARBA" id="ARBA00023015"/>
    </source>
</evidence>
<dbReference type="InterPro" id="IPR014071">
    <property type="entry name" value="Cu_transp_CopY/TcrY"/>
</dbReference>
<sequence length="157" mass="17773">MQKEERFEITDSEWEVMRVVWTSTKATSKDIIQVLQEKKAWKPATTKTFIGRLVKKGALNTETKGNKFIYSAAVSERESLQALKAGFFDHICNTAVGKTIADLIKEATLSYEDVSMLEEVLQAKKKDAVETIICNCVPGQCHCKENHNMDCHKKECL</sequence>
<dbReference type="InterPro" id="IPR036390">
    <property type="entry name" value="WH_DNA-bd_sf"/>
</dbReference>
<dbReference type="SUPFAM" id="SSF46785">
    <property type="entry name" value="Winged helix' DNA-binding domain"/>
    <property type="match status" value="1"/>
</dbReference>
<keyword evidence="4" id="KW-0804">Transcription</keyword>
<dbReference type="Pfam" id="PF03965">
    <property type="entry name" value="Penicillinase_R"/>
    <property type="match status" value="1"/>
</dbReference>
<dbReference type="RefSeq" id="WP_044391419.1">
    <property type="nucleotide sequence ID" value="NZ_JXIQ01000022.1"/>
</dbReference>
<dbReference type="PATRIC" id="fig|285983.3.peg.2911"/>
<dbReference type="AlphaFoldDB" id="A0A0D6ZCI2"/>
<dbReference type="GO" id="GO:0003677">
    <property type="term" value="F:DNA binding"/>
    <property type="evidence" value="ECO:0007669"/>
    <property type="project" value="UniProtKB-KW"/>
</dbReference>
<keyword evidence="2" id="KW-0805">Transcription regulation</keyword>
<evidence type="ECO:0000256" key="1">
    <source>
        <dbReference type="ARBA" id="ARBA00011046"/>
    </source>
</evidence>
<evidence type="ECO:0000256" key="4">
    <source>
        <dbReference type="ARBA" id="ARBA00023163"/>
    </source>
</evidence>
<dbReference type="EMBL" id="JXIQ01000022">
    <property type="protein sequence ID" value="KIY23237.1"/>
    <property type="molecule type" value="Genomic_DNA"/>
</dbReference>
<comment type="caution">
    <text evidence="5">The sequence shown here is derived from an EMBL/GenBank/DDBJ whole genome shotgun (WGS) entry which is preliminary data.</text>
</comment>
<name>A0A0D6ZCI2_9BACI</name>
<keyword evidence="6" id="KW-1185">Reference proteome</keyword>
<dbReference type="PIRSF" id="PIRSF019455">
    <property type="entry name" value="CopR_AtkY"/>
    <property type="match status" value="1"/>
</dbReference>
<keyword evidence="3" id="KW-0238">DNA-binding</keyword>
<proteinExistence type="inferred from homology"/>